<dbReference type="PANTHER" id="PTHR11451:SF44">
    <property type="entry name" value="THREONINE--TRNA LIGASE, CHLOROPLASTIC_MITOCHONDRIAL 2"/>
    <property type="match status" value="1"/>
</dbReference>
<evidence type="ECO:0000256" key="11">
    <source>
        <dbReference type="ARBA" id="ARBA00023146"/>
    </source>
</evidence>
<dbReference type="InterPro" id="IPR033728">
    <property type="entry name" value="ThrRS_core"/>
</dbReference>
<dbReference type="Gene3D" id="3.40.50.800">
    <property type="entry name" value="Anticodon-binding domain"/>
    <property type="match status" value="1"/>
</dbReference>
<keyword evidence="11 13" id="KW-0030">Aminoacyl-tRNA synthetase</keyword>
<keyword evidence="5 13" id="KW-0479">Metal-binding</keyword>
<dbReference type="InterPro" id="IPR002320">
    <property type="entry name" value="Thr-tRNA-ligase_IIa"/>
</dbReference>
<evidence type="ECO:0000256" key="13">
    <source>
        <dbReference type="HAMAP-Rule" id="MF_00184"/>
    </source>
</evidence>
<evidence type="ECO:0000313" key="16">
    <source>
        <dbReference type="Proteomes" id="UP000231019"/>
    </source>
</evidence>
<evidence type="ECO:0000256" key="10">
    <source>
        <dbReference type="ARBA" id="ARBA00022917"/>
    </source>
</evidence>
<organism evidence="15 16">
    <name type="scientific">bacterium (Candidatus Blackallbacteria) CG17_big_fil_post_rev_8_21_14_2_50_48_46</name>
    <dbReference type="NCBI Taxonomy" id="2014261"/>
    <lineage>
        <taxon>Bacteria</taxon>
        <taxon>Candidatus Blackallbacteria</taxon>
    </lineage>
</organism>
<dbReference type="InterPro" id="IPR004154">
    <property type="entry name" value="Anticodon-bd"/>
</dbReference>
<keyword evidence="10 13" id="KW-0648">Protein biosynthesis</keyword>
<comment type="subcellular location">
    <subcellularLocation>
        <location evidence="13">Cytoplasm</location>
    </subcellularLocation>
</comment>
<comment type="caution">
    <text evidence="15">The sequence shown here is derived from an EMBL/GenBank/DDBJ whole genome shotgun (WGS) entry which is preliminary data.</text>
</comment>
<dbReference type="InterPro" id="IPR002314">
    <property type="entry name" value="aa-tRNA-synt_IIb"/>
</dbReference>
<evidence type="ECO:0000256" key="9">
    <source>
        <dbReference type="ARBA" id="ARBA00022884"/>
    </source>
</evidence>
<keyword evidence="3 13" id="KW-0820">tRNA-binding</keyword>
<dbReference type="PROSITE" id="PS50862">
    <property type="entry name" value="AA_TRNA_LIGASE_II"/>
    <property type="match status" value="1"/>
</dbReference>
<dbReference type="Pfam" id="PF00587">
    <property type="entry name" value="tRNA-synt_2b"/>
    <property type="match status" value="1"/>
</dbReference>
<evidence type="ECO:0000256" key="6">
    <source>
        <dbReference type="ARBA" id="ARBA00022741"/>
    </source>
</evidence>
<evidence type="ECO:0000256" key="3">
    <source>
        <dbReference type="ARBA" id="ARBA00022555"/>
    </source>
</evidence>
<dbReference type="GO" id="GO:0005524">
    <property type="term" value="F:ATP binding"/>
    <property type="evidence" value="ECO:0007669"/>
    <property type="project" value="UniProtKB-UniRule"/>
</dbReference>
<gene>
    <name evidence="13" type="primary">thrS</name>
    <name evidence="15" type="ORF">COW36_24755</name>
</gene>
<dbReference type="NCBIfam" id="TIGR00418">
    <property type="entry name" value="thrS"/>
    <property type="match status" value="1"/>
</dbReference>
<keyword evidence="2 13" id="KW-0963">Cytoplasm</keyword>
<dbReference type="GO" id="GO:0006435">
    <property type="term" value="P:threonyl-tRNA aminoacylation"/>
    <property type="evidence" value="ECO:0007669"/>
    <property type="project" value="UniProtKB-UniRule"/>
</dbReference>
<dbReference type="AlphaFoldDB" id="A0A2M7FXN1"/>
<dbReference type="GO" id="GO:0046872">
    <property type="term" value="F:metal ion binding"/>
    <property type="evidence" value="ECO:0007669"/>
    <property type="project" value="UniProtKB-KW"/>
</dbReference>
<dbReference type="FunFam" id="3.30.980.10:FF:000005">
    <property type="entry name" value="Threonyl-tRNA synthetase, mitochondrial"/>
    <property type="match status" value="1"/>
</dbReference>
<accession>A0A2M7FXN1</accession>
<dbReference type="InterPro" id="IPR045864">
    <property type="entry name" value="aa-tRNA-synth_II/BPL/LPL"/>
</dbReference>
<dbReference type="InterPro" id="IPR018163">
    <property type="entry name" value="Thr/Ala-tRNA-synth_IIc_edit"/>
</dbReference>
<dbReference type="Proteomes" id="UP000231019">
    <property type="component" value="Unassembled WGS sequence"/>
</dbReference>
<dbReference type="SMART" id="SM00863">
    <property type="entry name" value="tRNA_SAD"/>
    <property type="match status" value="1"/>
</dbReference>
<dbReference type="FunFam" id="3.30.930.10:FF:000002">
    <property type="entry name" value="Threonine--tRNA ligase"/>
    <property type="match status" value="1"/>
</dbReference>
<dbReference type="PANTHER" id="PTHR11451">
    <property type="entry name" value="THREONINE-TRNA LIGASE"/>
    <property type="match status" value="1"/>
</dbReference>
<feature type="binding site" evidence="13">
    <location>
        <position position="330"/>
    </location>
    <ligand>
        <name>Zn(2+)</name>
        <dbReference type="ChEBI" id="CHEBI:29105"/>
        <note>catalytic</note>
    </ligand>
</feature>
<dbReference type="InterPro" id="IPR006195">
    <property type="entry name" value="aa-tRNA-synth_II"/>
</dbReference>
<dbReference type="GO" id="GO:0005737">
    <property type="term" value="C:cytoplasm"/>
    <property type="evidence" value="ECO:0007669"/>
    <property type="project" value="UniProtKB-SubCell"/>
</dbReference>
<feature type="domain" description="Aminoacyl-transfer RNA synthetases class-II family profile" evidence="14">
    <location>
        <begin position="216"/>
        <end position="479"/>
    </location>
</feature>
<feature type="region of interest" description="Catalytic" evidence="13">
    <location>
        <begin position="188"/>
        <end position="479"/>
    </location>
</feature>
<dbReference type="GO" id="GO:0000049">
    <property type="term" value="F:tRNA binding"/>
    <property type="evidence" value="ECO:0007669"/>
    <property type="project" value="UniProtKB-KW"/>
</dbReference>
<comment type="subunit">
    <text evidence="13">Homodimer.</text>
</comment>
<dbReference type="InterPro" id="IPR012947">
    <property type="entry name" value="tRNA_SAD"/>
</dbReference>
<dbReference type="CDD" id="cd00771">
    <property type="entry name" value="ThrRS_core"/>
    <property type="match status" value="1"/>
</dbReference>
<comment type="catalytic activity">
    <reaction evidence="12 13">
        <text>tRNA(Thr) + L-threonine + ATP = L-threonyl-tRNA(Thr) + AMP + diphosphate + H(+)</text>
        <dbReference type="Rhea" id="RHEA:24624"/>
        <dbReference type="Rhea" id="RHEA-COMP:9670"/>
        <dbReference type="Rhea" id="RHEA-COMP:9704"/>
        <dbReference type="ChEBI" id="CHEBI:15378"/>
        <dbReference type="ChEBI" id="CHEBI:30616"/>
        <dbReference type="ChEBI" id="CHEBI:33019"/>
        <dbReference type="ChEBI" id="CHEBI:57926"/>
        <dbReference type="ChEBI" id="CHEBI:78442"/>
        <dbReference type="ChEBI" id="CHEBI:78534"/>
        <dbReference type="ChEBI" id="CHEBI:456215"/>
        <dbReference type="EC" id="6.1.1.3"/>
    </reaction>
</comment>
<dbReference type="GO" id="GO:0004829">
    <property type="term" value="F:threonine-tRNA ligase activity"/>
    <property type="evidence" value="ECO:0007669"/>
    <property type="project" value="UniProtKB-UniRule"/>
</dbReference>
<dbReference type="Gene3D" id="3.30.980.10">
    <property type="entry name" value="Threonyl-trna Synthetase, Chain A, domain 2"/>
    <property type="match status" value="1"/>
</dbReference>
<keyword evidence="4 13" id="KW-0436">Ligase</keyword>
<keyword evidence="6 13" id="KW-0547">Nucleotide-binding</keyword>
<reference evidence="15 16" key="1">
    <citation type="submission" date="2017-09" db="EMBL/GenBank/DDBJ databases">
        <title>Depth-based differentiation of microbial function through sediment-hosted aquifers and enrichment of novel symbionts in the deep terrestrial subsurface.</title>
        <authorList>
            <person name="Probst A.J."/>
            <person name="Ladd B."/>
            <person name="Jarett J.K."/>
            <person name="Geller-Mcgrath D.E."/>
            <person name="Sieber C.M."/>
            <person name="Emerson J.B."/>
            <person name="Anantharaman K."/>
            <person name="Thomas B.C."/>
            <person name="Malmstrom R."/>
            <person name="Stieglmeier M."/>
            <person name="Klingl A."/>
            <person name="Woyke T."/>
            <person name="Ryan C.M."/>
            <person name="Banfield J.F."/>
        </authorList>
    </citation>
    <scope>NUCLEOTIDE SEQUENCE [LARGE SCALE GENOMIC DNA]</scope>
    <source>
        <strain evidence="15">CG17_big_fil_post_rev_8_21_14_2_50_48_46</strain>
    </source>
</reference>
<dbReference type="EC" id="6.1.1.3" evidence="13"/>
<comment type="cofactor">
    <cofactor evidence="13">
        <name>Zn(2+)</name>
        <dbReference type="ChEBI" id="CHEBI:29105"/>
    </cofactor>
    <text evidence="13">Binds 1 zinc ion per subunit.</text>
</comment>
<dbReference type="PRINTS" id="PR01047">
    <property type="entry name" value="TRNASYNTHTHR"/>
</dbReference>
<evidence type="ECO:0000256" key="5">
    <source>
        <dbReference type="ARBA" id="ARBA00022723"/>
    </source>
</evidence>
<evidence type="ECO:0000256" key="1">
    <source>
        <dbReference type="ARBA" id="ARBA00008226"/>
    </source>
</evidence>
<evidence type="ECO:0000256" key="12">
    <source>
        <dbReference type="ARBA" id="ARBA00049515"/>
    </source>
</evidence>
<evidence type="ECO:0000256" key="2">
    <source>
        <dbReference type="ARBA" id="ARBA00022490"/>
    </source>
</evidence>
<dbReference type="CDD" id="cd00860">
    <property type="entry name" value="ThrRS_anticodon"/>
    <property type="match status" value="1"/>
</dbReference>
<dbReference type="InterPro" id="IPR047246">
    <property type="entry name" value="ThrRS_anticodon"/>
</dbReference>
<name>A0A2M7FXN1_9BACT</name>
<dbReference type="FunFam" id="3.30.54.20:FF:000002">
    <property type="entry name" value="Threonine--tRNA ligase"/>
    <property type="match status" value="1"/>
</dbReference>
<keyword evidence="9 13" id="KW-0694">RNA-binding</keyword>
<dbReference type="SUPFAM" id="SSF55681">
    <property type="entry name" value="Class II aaRS and biotin synthetases"/>
    <property type="match status" value="1"/>
</dbReference>
<dbReference type="Pfam" id="PF03129">
    <property type="entry name" value="HGTP_anticodon"/>
    <property type="match status" value="1"/>
</dbReference>
<feature type="binding site" evidence="13">
    <location>
        <position position="279"/>
    </location>
    <ligand>
        <name>Zn(2+)</name>
        <dbReference type="ChEBI" id="CHEBI:29105"/>
        <note>catalytic</note>
    </ligand>
</feature>
<comment type="similarity">
    <text evidence="1 13">Belongs to the class-II aminoacyl-tRNA synthetase family.</text>
</comment>
<dbReference type="SUPFAM" id="SSF55186">
    <property type="entry name" value="ThrRS/AlaRS common domain"/>
    <property type="match status" value="1"/>
</dbReference>
<keyword evidence="7 13" id="KW-0862">Zinc</keyword>
<dbReference type="Gene3D" id="3.30.930.10">
    <property type="entry name" value="Bira Bifunctional Protein, Domain 2"/>
    <property type="match status" value="1"/>
</dbReference>
<protein>
    <recommendedName>
        <fullName evidence="13">Threonine--tRNA ligase</fullName>
        <ecNumber evidence="13">6.1.1.3</ecNumber>
    </recommendedName>
    <alternativeName>
        <fullName evidence="13">Threonyl-tRNA synthetase</fullName>
        <shortName evidence="13">ThrRS</shortName>
    </alternativeName>
</protein>
<sequence>MDENMIDREDPQYQLHCIRHSAAHIMAHAVQDLFPGSKFAIGPVIKDGFYYDMDLSRALTTEDLEAIEKRMKEIVKENNPFMREEWDKEQAIRWFDENGQNFKHEIIDGIADEKVSIYKEGDFTDLCAGPHVRYTKQCKHFKLLKVSGAYWRGDEKNPMLQRIYGTAWQTKEDLDKYLFQLEEAAKRDHRKLGKELGLVMFHEYAPGAPFWLPKGQTIFRILSDKMRNYNLRNGYVEVGTPQMFRKDLWQTSGHWDHYRENMFIFDDEDTQIGLKAMNCPSHMLIFKNERRSYRDLPLRIHDQGVLHRNEKSGALSGLTRVRKFCQDDAHLFVTPDQIESELRTLLTMAKNTYAVFGMKFSKVYLSTRPEDYMGELEMWNQAEASLAKVIQEADLKYEVNEGDGAFYGPKIDFIIEDALGREWQTATVQLDFQLPLRFELKYVDHDNTAKTPIVIHRAIYGSLERFMGVLIEHYAGAFPTWLAPIQCHVINLGEAHIEYASDLHKQLLAAGVRSHLDLRNESVNYKIREAQLQKIPYMLVVGDREMETGSVSVRALREGNQGSVSIAELIERIVSEATVDFADPI</sequence>
<keyword evidence="8 13" id="KW-0067">ATP-binding</keyword>
<dbReference type="EMBL" id="PFFQ01000066">
    <property type="protein sequence ID" value="PIW13879.1"/>
    <property type="molecule type" value="Genomic_DNA"/>
</dbReference>
<proteinExistence type="inferred from homology"/>
<evidence type="ECO:0000259" key="14">
    <source>
        <dbReference type="PROSITE" id="PS50862"/>
    </source>
</evidence>
<dbReference type="HAMAP" id="MF_00184">
    <property type="entry name" value="Thr_tRNA_synth"/>
    <property type="match status" value="1"/>
</dbReference>
<dbReference type="Gene3D" id="3.30.54.20">
    <property type="match status" value="1"/>
</dbReference>
<evidence type="ECO:0000256" key="8">
    <source>
        <dbReference type="ARBA" id="ARBA00022840"/>
    </source>
</evidence>
<dbReference type="FunFam" id="3.40.50.800:FF:000001">
    <property type="entry name" value="Threonine--tRNA ligase"/>
    <property type="match status" value="1"/>
</dbReference>
<evidence type="ECO:0000256" key="7">
    <source>
        <dbReference type="ARBA" id="ARBA00022833"/>
    </source>
</evidence>
<dbReference type="Pfam" id="PF07973">
    <property type="entry name" value="tRNA_SAD"/>
    <property type="match status" value="1"/>
</dbReference>
<evidence type="ECO:0000313" key="15">
    <source>
        <dbReference type="EMBL" id="PIW13879.1"/>
    </source>
</evidence>
<dbReference type="SUPFAM" id="SSF52954">
    <property type="entry name" value="Class II aaRS ABD-related"/>
    <property type="match status" value="1"/>
</dbReference>
<dbReference type="InterPro" id="IPR036621">
    <property type="entry name" value="Anticodon-bd_dom_sf"/>
</dbReference>
<evidence type="ECO:0000256" key="4">
    <source>
        <dbReference type="ARBA" id="ARBA00022598"/>
    </source>
</evidence>
<feature type="binding site" evidence="13">
    <location>
        <position position="456"/>
    </location>
    <ligand>
        <name>Zn(2+)</name>
        <dbReference type="ChEBI" id="CHEBI:29105"/>
        <note>catalytic</note>
    </ligand>
</feature>